<dbReference type="InterPro" id="IPR045351">
    <property type="entry name" value="DUF6531"/>
</dbReference>
<dbReference type="InterPro" id="IPR050708">
    <property type="entry name" value="T6SS_VgrG/RHS"/>
</dbReference>
<keyword evidence="2" id="KW-0732">Signal</keyword>
<keyword evidence="6" id="KW-1185">Reference proteome</keyword>
<sequence>MLGRLFMISALLFVVNAANADGGDSTCLSLYPKSGAVQGTSPCRLTAASNTPVGMGSYSCTANLDLITQWCNSPPDGTPEDSCPVADPVYPATGATILTQADFVSGDDVPLTFQRTYRAQPMTRNDAGIGSLWLHNWQMKLGLANATSSMPQVFAYRADGSRITFNKSSGTWRTAGFSGLALMQDGSGWTLIDLSTETTESYSPQGVLLSINTRNGRTFTLTYSDAATPSTIAPALGLLVAVSEHAMGYSTFGDIAIRFAYDQKRRLTQMTDPTGAITKYAYDTLNNLVSVTWPDGNVRRYVYDDSRFGGALTGVIDETGKTIATWTYDAMGRATSVAHPDTTRNVQLSYGSGTTIVTDGTGSNTLNYSWLGDKLRPLSGSSPKGTNSLTWDASGNLLAQANPAGSSSYTYDDVGRPVRLVVNGINGTTVMSVRYADATTLRPYMIASPGKMRAFAYDAQGNITGISDLTTDDPTGENGFDAHASDGQQTTYGAYYIDNSLSYLEMYQNGVMTGAWGTIFDNSGNLRSVSSRFPGWEQPFIFARDAAHRIAGVSIDEFSADAAYDARGRVTSFRIFTNARPESGNVKRTLRVEYGYSPDGKVNSRTGTLETDNGGATTISSDTIDQWLNNYENGVTPIVPADGAAESQNVSLQTDIDPVCVECYVYAKFSPVLGPDARALYNPQTGVLTAGGPVDIAVRSLLITPPAYSSSFLNSSLGSNGVSSTDGGMVKCHDDGCASEAAACKITCSDAAGDFRKPNIWYRRFNKCFAGCYPARCGGNPYRGFTGS</sequence>
<feature type="signal peptide" evidence="2">
    <location>
        <begin position="1"/>
        <end position="20"/>
    </location>
</feature>
<accession>A0ABU1LZ08</accession>
<dbReference type="InterPro" id="IPR056823">
    <property type="entry name" value="TEN-like_YD-shell"/>
</dbReference>
<dbReference type="EMBL" id="JAVDRP010000013">
    <property type="protein sequence ID" value="MDR6411750.1"/>
    <property type="molecule type" value="Genomic_DNA"/>
</dbReference>
<evidence type="ECO:0000313" key="6">
    <source>
        <dbReference type="Proteomes" id="UP001264340"/>
    </source>
</evidence>
<protein>
    <submittedName>
        <fullName evidence="5">YD repeat-containing protein</fullName>
    </submittedName>
</protein>
<proteinExistence type="predicted"/>
<feature type="domain" description="DUF6531" evidence="3">
    <location>
        <begin position="87"/>
        <end position="165"/>
    </location>
</feature>
<dbReference type="PANTHER" id="PTHR32305">
    <property type="match status" value="1"/>
</dbReference>
<dbReference type="Gene3D" id="2.180.10.10">
    <property type="entry name" value="RHS repeat-associated core"/>
    <property type="match status" value="1"/>
</dbReference>
<reference evidence="5 6" key="1">
    <citation type="submission" date="2023-07" db="EMBL/GenBank/DDBJ databases">
        <title>Sorghum-associated microbial communities from plants grown in Nebraska, USA.</title>
        <authorList>
            <person name="Schachtman D."/>
        </authorList>
    </citation>
    <scope>NUCLEOTIDE SEQUENCE [LARGE SCALE GENOMIC DNA]</scope>
    <source>
        <strain evidence="5 6">DS1316</strain>
    </source>
</reference>
<feature type="domain" description="Teneurin-like YD-shell" evidence="4">
    <location>
        <begin position="255"/>
        <end position="578"/>
    </location>
</feature>
<evidence type="ECO:0000313" key="5">
    <source>
        <dbReference type="EMBL" id="MDR6411750.1"/>
    </source>
</evidence>
<feature type="chain" id="PRO_5047100546" evidence="2">
    <location>
        <begin position="21"/>
        <end position="788"/>
    </location>
</feature>
<dbReference type="Proteomes" id="UP001264340">
    <property type="component" value="Unassembled WGS sequence"/>
</dbReference>
<dbReference type="NCBIfam" id="TIGR01643">
    <property type="entry name" value="YD_repeat_2x"/>
    <property type="match status" value="2"/>
</dbReference>
<dbReference type="InterPro" id="IPR006530">
    <property type="entry name" value="YD"/>
</dbReference>
<dbReference type="Pfam" id="PF25023">
    <property type="entry name" value="TEN_YD-shell"/>
    <property type="match status" value="1"/>
</dbReference>
<dbReference type="RefSeq" id="WP_310125207.1">
    <property type="nucleotide sequence ID" value="NZ_JAVDQV010000016.1"/>
</dbReference>
<evidence type="ECO:0000259" key="3">
    <source>
        <dbReference type="Pfam" id="PF20148"/>
    </source>
</evidence>
<organism evidence="5 6">
    <name type="scientific">Paraburkholderia terricola</name>
    <dbReference type="NCBI Taxonomy" id="169427"/>
    <lineage>
        <taxon>Bacteria</taxon>
        <taxon>Pseudomonadati</taxon>
        <taxon>Pseudomonadota</taxon>
        <taxon>Betaproteobacteria</taxon>
        <taxon>Burkholderiales</taxon>
        <taxon>Burkholderiaceae</taxon>
        <taxon>Paraburkholderia</taxon>
    </lineage>
</organism>
<dbReference type="Pfam" id="PF20148">
    <property type="entry name" value="DUF6531"/>
    <property type="match status" value="1"/>
</dbReference>
<keyword evidence="1" id="KW-0677">Repeat</keyword>
<comment type="caution">
    <text evidence="5">The sequence shown here is derived from an EMBL/GenBank/DDBJ whole genome shotgun (WGS) entry which is preliminary data.</text>
</comment>
<dbReference type="PANTHER" id="PTHR32305:SF15">
    <property type="entry name" value="PROTEIN RHSA-RELATED"/>
    <property type="match status" value="1"/>
</dbReference>
<name>A0ABU1LZ08_9BURK</name>
<dbReference type="SUPFAM" id="SSF101908">
    <property type="entry name" value="Putative isomerase YbhE"/>
    <property type="match status" value="1"/>
</dbReference>
<gene>
    <name evidence="5" type="ORF">J2804_005184</name>
</gene>
<evidence type="ECO:0000256" key="1">
    <source>
        <dbReference type="ARBA" id="ARBA00022737"/>
    </source>
</evidence>
<evidence type="ECO:0000256" key="2">
    <source>
        <dbReference type="SAM" id="SignalP"/>
    </source>
</evidence>
<evidence type="ECO:0000259" key="4">
    <source>
        <dbReference type="Pfam" id="PF25023"/>
    </source>
</evidence>